<evidence type="ECO:0000256" key="5">
    <source>
        <dbReference type="ARBA" id="ARBA00017058"/>
    </source>
</evidence>
<proteinExistence type="inferred from homology"/>
<dbReference type="InterPro" id="IPR020557">
    <property type="entry name" value="Fumarate_lyase_CS"/>
</dbReference>
<dbReference type="InterPro" id="IPR000362">
    <property type="entry name" value="Fumarate_lyase_fam"/>
</dbReference>
<sequence length="435" mass="48384">MIDRYLTPEMKTLWSEANRYRAWLKVELSAMQAQAEAGEVPPAAYETLVSQAAADPLDQAFADKVAEIEAVTRHDIVAFTRALTERYGEEARFIHHGLTSTDVVDTAQNLLLDEALGLIIADAQRLREVCRSQAVAYKHTPTVGRTHGIHAEPMTFGLKFLNWMSALDRDLERLESARKRIQVVMLSGSVGTFAHVSPEIEQRVAAEWGWQVAAVTNQTLARDRHAEVLMALAIFGTTLEKIAVEVRHLQRSEVREAMEPFGKGQTGSSSMPHKKNPILTENVTGMARLLRGNAVTALENVALWHERDISHSSAERVILPDSTALASYAARRLAGVLEGLVVFPDRMLSNLNDLGGLVFSQRVLHALIDEKGMMREAAYTLVQRNALQSWETGEGLRDLLARDPENPLSAGELDAAFDLTWYLRHVDDIYARFGL</sequence>
<evidence type="ECO:0000256" key="8">
    <source>
        <dbReference type="ARBA" id="ARBA00030717"/>
    </source>
</evidence>
<comment type="pathway">
    <text evidence="2 11">Purine metabolism; AMP biosynthesis via de novo pathway; AMP from IMP: step 2/2.</text>
</comment>
<comment type="similarity">
    <text evidence="3 11">Belongs to the lyase 1 family. Adenylosuccinate lyase subfamily.</text>
</comment>
<comment type="catalytic activity">
    <reaction evidence="7">
        <text>(2S)-2-[5-amino-1-(5-phospho-beta-D-ribosyl)imidazole-4-carboxamido]succinate = 5-amino-1-(5-phospho-beta-D-ribosyl)imidazole-4-carboxamide + fumarate</text>
        <dbReference type="Rhea" id="RHEA:23920"/>
        <dbReference type="ChEBI" id="CHEBI:29806"/>
        <dbReference type="ChEBI" id="CHEBI:58443"/>
        <dbReference type="ChEBI" id="CHEBI:58475"/>
        <dbReference type="EC" id="4.3.2.2"/>
    </reaction>
    <physiologicalReaction direction="left-to-right" evidence="7">
        <dbReference type="Rhea" id="RHEA:23921"/>
    </physiologicalReaction>
</comment>
<dbReference type="Pfam" id="PF10397">
    <property type="entry name" value="ADSL_C"/>
    <property type="match status" value="1"/>
</dbReference>
<protein>
    <recommendedName>
        <fullName evidence="5 10">Adenylosuccinate lyase</fullName>
        <shortName evidence="11">ASL</shortName>
        <ecNumber evidence="4 10">4.3.2.2</ecNumber>
    </recommendedName>
    <alternativeName>
        <fullName evidence="8 11">Adenylosuccinase</fullName>
    </alternativeName>
</protein>
<dbReference type="RefSeq" id="WP_380081892.1">
    <property type="nucleotide sequence ID" value="NZ_JBHSWD010000001.1"/>
</dbReference>
<dbReference type="EMBL" id="JBHSWD010000001">
    <property type="protein sequence ID" value="MFC6590886.1"/>
    <property type="molecule type" value="Genomic_DNA"/>
</dbReference>
<dbReference type="CDD" id="cd01360">
    <property type="entry name" value="Adenylsuccinate_lyase_1"/>
    <property type="match status" value="1"/>
</dbReference>
<dbReference type="Pfam" id="PF00206">
    <property type="entry name" value="Lyase_1"/>
    <property type="match status" value="1"/>
</dbReference>
<keyword evidence="6 11" id="KW-0456">Lyase</keyword>
<dbReference type="Gene3D" id="1.20.200.10">
    <property type="entry name" value="Fumarase/aspartase (Central domain)"/>
    <property type="match status" value="1"/>
</dbReference>
<evidence type="ECO:0000256" key="11">
    <source>
        <dbReference type="RuleBase" id="RU361172"/>
    </source>
</evidence>
<keyword evidence="14" id="KW-1185">Reference proteome</keyword>
<dbReference type="NCBIfam" id="TIGR00928">
    <property type="entry name" value="purB"/>
    <property type="match status" value="1"/>
</dbReference>
<evidence type="ECO:0000256" key="4">
    <source>
        <dbReference type="ARBA" id="ARBA00012339"/>
    </source>
</evidence>
<comment type="pathway">
    <text evidence="1 11">Purine metabolism; IMP biosynthesis via de novo pathway; 5-amino-1-(5-phospho-D-ribosyl)imidazole-4-carboxamide from 5-amino-1-(5-phospho-D-ribosyl)imidazole-4-carboxylate: step 2/2.</text>
</comment>
<dbReference type="GO" id="GO:0016829">
    <property type="term" value="F:lyase activity"/>
    <property type="evidence" value="ECO:0007669"/>
    <property type="project" value="UniProtKB-KW"/>
</dbReference>
<evidence type="ECO:0000313" key="13">
    <source>
        <dbReference type="EMBL" id="MFC6590886.1"/>
    </source>
</evidence>
<dbReference type="Proteomes" id="UP001596297">
    <property type="component" value="Unassembled WGS sequence"/>
</dbReference>
<organism evidence="13 14">
    <name type="scientific">Deinococcus lacus</name>
    <dbReference type="NCBI Taxonomy" id="392561"/>
    <lineage>
        <taxon>Bacteria</taxon>
        <taxon>Thermotogati</taxon>
        <taxon>Deinococcota</taxon>
        <taxon>Deinococci</taxon>
        <taxon>Deinococcales</taxon>
        <taxon>Deinococcaceae</taxon>
        <taxon>Deinococcus</taxon>
    </lineage>
</organism>
<evidence type="ECO:0000256" key="7">
    <source>
        <dbReference type="ARBA" id="ARBA00024477"/>
    </source>
</evidence>
<evidence type="ECO:0000256" key="2">
    <source>
        <dbReference type="ARBA" id="ARBA00004734"/>
    </source>
</evidence>
<evidence type="ECO:0000313" key="14">
    <source>
        <dbReference type="Proteomes" id="UP001596297"/>
    </source>
</evidence>
<dbReference type="EC" id="4.3.2.2" evidence="4 10"/>
<evidence type="ECO:0000256" key="10">
    <source>
        <dbReference type="NCBIfam" id="TIGR00928"/>
    </source>
</evidence>
<dbReference type="InterPro" id="IPR022761">
    <property type="entry name" value="Fumarate_lyase_N"/>
</dbReference>
<dbReference type="InterPro" id="IPR024083">
    <property type="entry name" value="Fumarase/histidase_N"/>
</dbReference>
<dbReference type="SMART" id="SM00998">
    <property type="entry name" value="ADSL_C"/>
    <property type="match status" value="1"/>
</dbReference>
<dbReference type="Gene3D" id="1.10.40.30">
    <property type="entry name" value="Fumarase/aspartase (C-terminal domain)"/>
    <property type="match status" value="1"/>
</dbReference>
<evidence type="ECO:0000259" key="12">
    <source>
        <dbReference type="SMART" id="SM00998"/>
    </source>
</evidence>
<feature type="domain" description="Adenylosuccinate lyase C-terminal" evidence="12">
    <location>
        <begin position="355"/>
        <end position="434"/>
    </location>
</feature>
<comment type="catalytic activity">
    <reaction evidence="9">
        <text>N(6)-(1,2-dicarboxyethyl)-AMP = fumarate + AMP</text>
        <dbReference type="Rhea" id="RHEA:16853"/>
        <dbReference type="ChEBI" id="CHEBI:29806"/>
        <dbReference type="ChEBI" id="CHEBI:57567"/>
        <dbReference type="ChEBI" id="CHEBI:456215"/>
        <dbReference type="EC" id="4.3.2.2"/>
    </reaction>
    <physiologicalReaction direction="left-to-right" evidence="9">
        <dbReference type="Rhea" id="RHEA:16854"/>
    </physiologicalReaction>
</comment>
<evidence type="ECO:0000256" key="9">
    <source>
        <dbReference type="ARBA" id="ARBA00049115"/>
    </source>
</evidence>
<comment type="caution">
    <text evidence="13">The sequence shown here is derived from an EMBL/GenBank/DDBJ whole genome shotgun (WGS) entry which is preliminary data.</text>
</comment>
<dbReference type="PANTHER" id="PTHR43172:SF1">
    <property type="entry name" value="ADENYLOSUCCINATE LYASE"/>
    <property type="match status" value="1"/>
</dbReference>
<dbReference type="PANTHER" id="PTHR43172">
    <property type="entry name" value="ADENYLOSUCCINATE LYASE"/>
    <property type="match status" value="1"/>
</dbReference>
<name>A0ABW1YA57_9DEIO</name>
<gene>
    <name evidence="13" type="primary">purB</name>
    <name evidence="13" type="ORF">ACFP81_01770</name>
</gene>
<evidence type="ECO:0000256" key="1">
    <source>
        <dbReference type="ARBA" id="ARBA00004706"/>
    </source>
</evidence>
<dbReference type="Gene3D" id="1.10.275.10">
    <property type="entry name" value="Fumarase/aspartase (N-terminal domain)"/>
    <property type="match status" value="1"/>
</dbReference>
<reference evidence="14" key="1">
    <citation type="journal article" date="2019" name="Int. J. Syst. Evol. Microbiol.">
        <title>The Global Catalogue of Microorganisms (GCM) 10K type strain sequencing project: providing services to taxonomists for standard genome sequencing and annotation.</title>
        <authorList>
            <consortium name="The Broad Institute Genomics Platform"/>
            <consortium name="The Broad Institute Genome Sequencing Center for Infectious Disease"/>
            <person name="Wu L."/>
            <person name="Ma J."/>
        </authorList>
    </citation>
    <scope>NUCLEOTIDE SEQUENCE [LARGE SCALE GENOMIC DNA]</scope>
    <source>
        <strain evidence="14">CGMCC 1.15772</strain>
    </source>
</reference>
<dbReference type="InterPro" id="IPR008948">
    <property type="entry name" value="L-Aspartase-like"/>
</dbReference>
<dbReference type="PROSITE" id="PS00163">
    <property type="entry name" value="FUMARATE_LYASES"/>
    <property type="match status" value="1"/>
</dbReference>
<dbReference type="InterPro" id="IPR019468">
    <property type="entry name" value="AdenyloSucc_lyase_C"/>
</dbReference>
<dbReference type="InterPro" id="IPR004769">
    <property type="entry name" value="Pur_lyase"/>
</dbReference>
<evidence type="ECO:0000256" key="6">
    <source>
        <dbReference type="ARBA" id="ARBA00023239"/>
    </source>
</evidence>
<dbReference type="SUPFAM" id="SSF48557">
    <property type="entry name" value="L-aspartase-like"/>
    <property type="match status" value="1"/>
</dbReference>
<keyword evidence="11" id="KW-0658">Purine biosynthesis</keyword>
<evidence type="ECO:0000256" key="3">
    <source>
        <dbReference type="ARBA" id="ARBA00008273"/>
    </source>
</evidence>
<dbReference type="PRINTS" id="PR00149">
    <property type="entry name" value="FUMRATELYASE"/>
</dbReference>
<dbReference type="PRINTS" id="PR00145">
    <property type="entry name" value="ARGSUCLYASE"/>
</dbReference>
<accession>A0ABW1YA57</accession>